<protein>
    <recommendedName>
        <fullName evidence="3">DUF243 domain-containing protein</fullName>
    </recommendedName>
</protein>
<dbReference type="Proteomes" id="UP000008820">
    <property type="component" value="Chromosome 1"/>
</dbReference>
<evidence type="ECO:0000256" key="1">
    <source>
        <dbReference type="SAM" id="MobiDB-lite"/>
    </source>
</evidence>
<dbReference type="Pfam" id="PF03103">
    <property type="entry name" value="DUF243"/>
    <property type="match status" value="1"/>
</dbReference>
<dbReference type="InterPro" id="IPR004145">
    <property type="entry name" value="DUF243"/>
</dbReference>
<dbReference type="EnsemblMetazoa" id="AAEL009484-RD">
    <property type="protein sequence ID" value="AAEL009484-PD"/>
    <property type="gene ID" value="AAEL009484"/>
</dbReference>
<feature type="signal peptide" evidence="2">
    <location>
        <begin position="1"/>
        <end position="15"/>
    </location>
</feature>
<dbReference type="GO" id="GO:0008010">
    <property type="term" value="F:structural constituent of chitin-based larval cuticle"/>
    <property type="evidence" value="ECO:0007669"/>
    <property type="project" value="TreeGrafter"/>
</dbReference>
<dbReference type="FunCoup" id="A0A6I8TC29">
    <property type="interactions" value="69"/>
</dbReference>
<dbReference type="InParanoid" id="A0A6I8TC29"/>
<gene>
    <name evidence="4" type="primary">5571996</name>
</gene>
<feature type="domain" description="DUF243" evidence="3">
    <location>
        <begin position="121"/>
        <end position="220"/>
    </location>
</feature>
<proteinExistence type="predicted"/>
<organism evidence="4 5">
    <name type="scientific">Aedes aegypti</name>
    <name type="common">Yellowfever mosquito</name>
    <name type="synonym">Culex aegypti</name>
    <dbReference type="NCBI Taxonomy" id="7159"/>
    <lineage>
        <taxon>Eukaryota</taxon>
        <taxon>Metazoa</taxon>
        <taxon>Ecdysozoa</taxon>
        <taxon>Arthropoda</taxon>
        <taxon>Hexapoda</taxon>
        <taxon>Insecta</taxon>
        <taxon>Pterygota</taxon>
        <taxon>Neoptera</taxon>
        <taxon>Endopterygota</taxon>
        <taxon>Diptera</taxon>
        <taxon>Nematocera</taxon>
        <taxon>Culicoidea</taxon>
        <taxon>Culicidae</taxon>
        <taxon>Culicinae</taxon>
        <taxon>Aedini</taxon>
        <taxon>Aedes</taxon>
        <taxon>Stegomyia</taxon>
    </lineage>
</organism>
<evidence type="ECO:0000256" key="2">
    <source>
        <dbReference type="SAM" id="SignalP"/>
    </source>
</evidence>
<evidence type="ECO:0000259" key="3">
    <source>
        <dbReference type="SMART" id="SM00690"/>
    </source>
</evidence>
<evidence type="ECO:0000313" key="5">
    <source>
        <dbReference type="Proteomes" id="UP000008820"/>
    </source>
</evidence>
<dbReference type="PANTHER" id="PTHR31927">
    <property type="entry name" value="FI07246P-RELATED-RELATED"/>
    <property type="match status" value="1"/>
</dbReference>
<evidence type="ECO:0000313" key="4">
    <source>
        <dbReference type="EnsemblMetazoa" id="AAEL009484-PD"/>
    </source>
</evidence>
<keyword evidence="2" id="KW-0732">Signal</keyword>
<dbReference type="PANTHER" id="PTHR31927:SF16">
    <property type="entry name" value="LP07342P"/>
    <property type="match status" value="1"/>
</dbReference>
<dbReference type="GO" id="GO:0062129">
    <property type="term" value="C:chitin-based extracellular matrix"/>
    <property type="evidence" value="ECO:0007669"/>
    <property type="project" value="TreeGrafter"/>
</dbReference>
<feature type="region of interest" description="Disordered" evidence="1">
    <location>
        <begin position="257"/>
        <end position="292"/>
    </location>
</feature>
<reference evidence="4 5" key="1">
    <citation type="submission" date="2017-06" db="EMBL/GenBank/DDBJ databases">
        <title>Aedes aegypti genome working group (AGWG) sequencing and assembly.</title>
        <authorList>
            <consortium name="Aedes aegypti Genome Working Group (AGWG)"/>
            <person name="Matthews B.J."/>
        </authorList>
    </citation>
    <scope>NUCLEOTIDE SEQUENCE [LARGE SCALE GENOMIC DNA]</scope>
    <source>
        <strain evidence="4 5">LVP_AGWG</strain>
    </source>
</reference>
<dbReference type="AlphaFoldDB" id="A0A6I8TC29"/>
<feature type="compositionally biased region" description="Low complexity" evidence="1">
    <location>
        <begin position="264"/>
        <end position="276"/>
    </location>
</feature>
<reference evidence="4" key="2">
    <citation type="submission" date="2020-05" db="UniProtKB">
        <authorList>
            <consortium name="EnsemblMetazoa"/>
        </authorList>
    </citation>
    <scope>IDENTIFICATION</scope>
    <source>
        <strain evidence="4">LVP_AGWG</strain>
    </source>
</reference>
<keyword evidence="5" id="KW-1185">Reference proteome</keyword>
<accession>A0A6I8TC29</accession>
<dbReference type="GO" id="GO:0040003">
    <property type="term" value="P:chitin-based cuticle development"/>
    <property type="evidence" value="ECO:0007669"/>
    <property type="project" value="TreeGrafter"/>
</dbReference>
<name>A0A6I8TC29_AEDAE</name>
<sequence>MKILVVLACVAMAAARPEAPLHGYNYPAPRPIVHQAVASSAGHATAHGHGGGYYQAQAPIQVSAPVHTPVFHQSGFGSAISGGAFGSGSATGASGFGGSGFGSAFGSGAGQAQSFAAPQQTVVQKHIYVHVPPQEPEETRAQQIVSQGVPRKHYKIIFIKTPNVQPSAAQIALQQAQQEEKTIVYVLVKKPDEQADINIPQLPSLPPSKPEVYFIKYKANKAFDANVGQSGLSGLSGSVSSSGAGIATGHGGSGHGFEATLGASGSSSSSSVVGGSLPHTDYGAPIGHQGYP</sequence>
<dbReference type="OrthoDB" id="6376010at2759"/>
<feature type="chain" id="PRO_5043669183" description="DUF243 domain-containing protein" evidence="2">
    <location>
        <begin position="16"/>
        <end position="292"/>
    </location>
</feature>
<dbReference type="SMART" id="SM00690">
    <property type="entry name" value="DM5"/>
    <property type="match status" value="1"/>
</dbReference>